<dbReference type="GO" id="GO:0016787">
    <property type="term" value="F:hydrolase activity"/>
    <property type="evidence" value="ECO:0007669"/>
    <property type="project" value="UniProtKB-KW"/>
</dbReference>
<dbReference type="InterPro" id="IPR029058">
    <property type="entry name" value="AB_hydrolase_fold"/>
</dbReference>
<dbReference type="PANTHER" id="PTHR11614">
    <property type="entry name" value="PHOSPHOLIPASE-RELATED"/>
    <property type="match status" value="1"/>
</dbReference>
<dbReference type="Gene3D" id="3.40.50.1820">
    <property type="entry name" value="alpha/beta hydrolase"/>
    <property type="match status" value="1"/>
</dbReference>
<sequence length="308" mass="32468">MDDLATWGDDVLAGFEARPLGTATLVRAAPPQDAPRGAVLHVHGYNDYFFQTHLADFFGGLGLAFHAVDARRAGRSLRPGDVPHLIRDIAELGDDIGAAAEAIAADLPSVPLVLHAHSTGGLAAAIWASDRPSATLAGVILDSPFFARPDNRRERAMARAIAPIARVRPDAVLAHHPSRYAAHLLSEQGGAWGFDPDWKTPLGVPARAAWLAAVRRAQRRVARGLDIRVPVLVARAGSSGPDSPDNPLLGVQDTAVDVGAIARLAPRLGPDVTETVVTGGVHELSLSSPVPRAAYLASIRSWLPKAIP</sequence>
<dbReference type="Pfam" id="PF12146">
    <property type="entry name" value="Hydrolase_4"/>
    <property type="match status" value="1"/>
</dbReference>
<comment type="caution">
    <text evidence="2">The sequence shown here is derived from an EMBL/GenBank/DDBJ whole genome shotgun (WGS) entry which is preliminary data.</text>
</comment>
<name>A0ABT8G5A1_9MICO</name>
<evidence type="ECO:0000259" key="1">
    <source>
        <dbReference type="Pfam" id="PF12146"/>
    </source>
</evidence>
<dbReference type="Proteomes" id="UP001172728">
    <property type="component" value="Unassembled WGS sequence"/>
</dbReference>
<evidence type="ECO:0000313" key="3">
    <source>
        <dbReference type="Proteomes" id="UP001172728"/>
    </source>
</evidence>
<keyword evidence="3" id="KW-1185">Reference proteome</keyword>
<organism evidence="2 3">
    <name type="scientific">Demequina litoralis</name>
    <dbReference type="NCBI Taxonomy" id="3051660"/>
    <lineage>
        <taxon>Bacteria</taxon>
        <taxon>Bacillati</taxon>
        <taxon>Actinomycetota</taxon>
        <taxon>Actinomycetes</taxon>
        <taxon>Micrococcales</taxon>
        <taxon>Demequinaceae</taxon>
        <taxon>Demequina</taxon>
    </lineage>
</organism>
<keyword evidence="2" id="KW-0378">Hydrolase</keyword>
<accession>A0ABT8G5A1</accession>
<dbReference type="InterPro" id="IPR022742">
    <property type="entry name" value="Hydrolase_4"/>
</dbReference>
<feature type="domain" description="Serine aminopeptidase S33" evidence="1">
    <location>
        <begin position="34"/>
        <end position="237"/>
    </location>
</feature>
<dbReference type="RefSeq" id="WP_301130740.1">
    <property type="nucleotide sequence ID" value="NZ_JAUHPW010000001.1"/>
</dbReference>
<gene>
    <name evidence="2" type="ORF">QQX09_00440</name>
</gene>
<reference evidence="2" key="1">
    <citation type="submission" date="2023-06" db="EMBL/GenBank/DDBJ databases">
        <title>Sysu t00192.</title>
        <authorList>
            <person name="Gao L."/>
            <person name="Fang B.-Z."/>
            <person name="Li W.-J."/>
        </authorList>
    </citation>
    <scope>NUCLEOTIDE SEQUENCE</scope>
    <source>
        <strain evidence="2">SYSU T00192</strain>
    </source>
</reference>
<dbReference type="InterPro" id="IPR051044">
    <property type="entry name" value="MAG_DAG_Lipase"/>
</dbReference>
<proteinExistence type="predicted"/>
<dbReference type="EMBL" id="JAUHPW010000001">
    <property type="protein sequence ID" value="MDN4474315.1"/>
    <property type="molecule type" value="Genomic_DNA"/>
</dbReference>
<dbReference type="SUPFAM" id="SSF53474">
    <property type="entry name" value="alpha/beta-Hydrolases"/>
    <property type="match status" value="1"/>
</dbReference>
<evidence type="ECO:0000313" key="2">
    <source>
        <dbReference type="EMBL" id="MDN4474315.1"/>
    </source>
</evidence>
<protein>
    <submittedName>
        <fullName evidence="2">Alpha/beta hydrolase</fullName>
    </submittedName>
</protein>